<accession>A0A4S8RF90</accession>
<evidence type="ECO:0000259" key="3">
    <source>
        <dbReference type="PROSITE" id="PS50977"/>
    </source>
</evidence>
<protein>
    <submittedName>
        <fullName evidence="4">TetR/AcrR family transcriptional regulator</fullName>
    </submittedName>
</protein>
<keyword evidence="5" id="KW-1185">Reference proteome</keyword>
<dbReference type="SUPFAM" id="SSF48498">
    <property type="entry name" value="Tetracyclin repressor-like, C-terminal domain"/>
    <property type="match status" value="1"/>
</dbReference>
<dbReference type="Gene3D" id="1.10.357.10">
    <property type="entry name" value="Tetracycline Repressor, domain 2"/>
    <property type="match status" value="1"/>
</dbReference>
<dbReference type="PANTHER" id="PTHR30328">
    <property type="entry name" value="TRANSCRIPTIONAL REPRESSOR"/>
    <property type="match status" value="1"/>
</dbReference>
<sequence length="203" mass="23429">MAKNKDNKTEEQILEAAQEVFESKGMDGARMQEIADKASINKAMLHYYYRSKQLLFEAVFKKAFTLLAPQLNAILNDDSSLEDKIKNFTHNHISFILKHPYLPNFIIQELNRNPQFIEKIKTNVAFPNIDKFKEQVKNEVDKGTIKPISAEQLFINIISLNIFPFVASPLIKAFTDADDKTFKTLMEARKKEVSDFIINSIRK</sequence>
<evidence type="ECO:0000256" key="2">
    <source>
        <dbReference type="PROSITE-ProRule" id="PRU00335"/>
    </source>
</evidence>
<dbReference type="SUPFAM" id="SSF46689">
    <property type="entry name" value="Homeodomain-like"/>
    <property type="match status" value="1"/>
</dbReference>
<dbReference type="AlphaFoldDB" id="A0A4S8RF90"/>
<dbReference type="OrthoDB" id="9789566at2"/>
<comment type="caution">
    <text evidence="4">The sequence shown here is derived from an EMBL/GenBank/DDBJ whole genome shotgun (WGS) entry which is preliminary data.</text>
</comment>
<dbReference type="Pfam" id="PF00440">
    <property type="entry name" value="TetR_N"/>
    <property type="match status" value="1"/>
</dbReference>
<dbReference type="GO" id="GO:0003677">
    <property type="term" value="F:DNA binding"/>
    <property type="evidence" value="ECO:0007669"/>
    <property type="project" value="UniProtKB-UniRule"/>
</dbReference>
<dbReference type="InterPro" id="IPR036271">
    <property type="entry name" value="Tet_transcr_reg_TetR-rel_C_sf"/>
</dbReference>
<proteinExistence type="predicted"/>
<feature type="domain" description="HTH tetR-type" evidence="3">
    <location>
        <begin position="7"/>
        <end position="67"/>
    </location>
</feature>
<dbReference type="Proteomes" id="UP000310406">
    <property type="component" value="Unassembled WGS sequence"/>
</dbReference>
<dbReference type="PROSITE" id="PS50977">
    <property type="entry name" value="HTH_TETR_2"/>
    <property type="match status" value="1"/>
</dbReference>
<dbReference type="InterPro" id="IPR050109">
    <property type="entry name" value="HTH-type_TetR-like_transc_reg"/>
</dbReference>
<gene>
    <name evidence="4" type="ORF">EZV76_16285</name>
</gene>
<keyword evidence="1 2" id="KW-0238">DNA-binding</keyword>
<organism evidence="4 5">
    <name type="scientific">Flagellimonas alvinocaridis</name>
    <dbReference type="NCBI Taxonomy" id="2530200"/>
    <lineage>
        <taxon>Bacteria</taxon>
        <taxon>Pseudomonadati</taxon>
        <taxon>Bacteroidota</taxon>
        <taxon>Flavobacteriia</taxon>
        <taxon>Flavobacteriales</taxon>
        <taxon>Flavobacteriaceae</taxon>
        <taxon>Flagellimonas</taxon>
    </lineage>
</organism>
<evidence type="ECO:0000313" key="4">
    <source>
        <dbReference type="EMBL" id="THV57003.1"/>
    </source>
</evidence>
<dbReference type="PRINTS" id="PR00455">
    <property type="entry name" value="HTHTETR"/>
</dbReference>
<name>A0A4S8RF90_9FLAO</name>
<dbReference type="RefSeq" id="WP_136567597.1">
    <property type="nucleotide sequence ID" value="NZ_SNTZ01000018.1"/>
</dbReference>
<feature type="DNA-binding region" description="H-T-H motif" evidence="2">
    <location>
        <begin position="30"/>
        <end position="49"/>
    </location>
</feature>
<evidence type="ECO:0000256" key="1">
    <source>
        <dbReference type="ARBA" id="ARBA00023125"/>
    </source>
</evidence>
<reference evidence="4 5" key="1">
    <citation type="submission" date="2019-03" db="EMBL/GenBank/DDBJ databases">
        <title>Muricauda SCR12 sp.nov, a marine bacterium isolated from Pacific Ocean:the Okinawa trough.</title>
        <authorList>
            <person name="Liu L."/>
        </authorList>
    </citation>
    <scope>NUCLEOTIDE SEQUENCE [LARGE SCALE GENOMIC DNA]</scope>
    <source>
        <strain evidence="4 5">SCR12</strain>
    </source>
</reference>
<dbReference type="InterPro" id="IPR009057">
    <property type="entry name" value="Homeodomain-like_sf"/>
</dbReference>
<dbReference type="PANTHER" id="PTHR30328:SF54">
    <property type="entry name" value="HTH-TYPE TRANSCRIPTIONAL REPRESSOR SCO4008"/>
    <property type="match status" value="1"/>
</dbReference>
<evidence type="ECO:0000313" key="5">
    <source>
        <dbReference type="Proteomes" id="UP000310406"/>
    </source>
</evidence>
<dbReference type="InterPro" id="IPR001647">
    <property type="entry name" value="HTH_TetR"/>
</dbReference>
<dbReference type="EMBL" id="SNTZ01000018">
    <property type="protein sequence ID" value="THV57003.1"/>
    <property type="molecule type" value="Genomic_DNA"/>
</dbReference>